<dbReference type="GO" id="GO:0005783">
    <property type="term" value="C:endoplasmic reticulum"/>
    <property type="evidence" value="ECO:0007669"/>
    <property type="project" value="TreeGrafter"/>
</dbReference>
<dbReference type="GO" id="GO:0005794">
    <property type="term" value="C:Golgi apparatus"/>
    <property type="evidence" value="ECO:0007669"/>
    <property type="project" value="TreeGrafter"/>
</dbReference>
<reference evidence="8 9" key="1">
    <citation type="journal article" date="2014" name="PLoS ONE">
        <title>Global Analysis of Gene Expression Profiles in Physic Nut (Jatropha curcas L.) Seedlings Exposed to Salt Stress.</title>
        <authorList>
            <person name="Zhang L."/>
            <person name="Zhang C."/>
            <person name="Wu P."/>
            <person name="Chen Y."/>
            <person name="Li M."/>
            <person name="Jiang H."/>
            <person name="Wu G."/>
        </authorList>
    </citation>
    <scope>NUCLEOTIDE SEQUENCE [LARGE SCALE GENOMIC DNA]</scope>
    <source>
        <strain evidence="9">cv. GZQX0401</strain>
        <tissue evidence="8">Young leaves</tissue>
    </source>
</reference>
<comment type="similarity">
    <text evidence="3 7">Belongs to the PRA1 family.</text>
</comment>
<gene>
    <name evidence="8" type="ORF">JCGZ_21828</name>
</gene>
<comment type="subcellular location">
    <subcellularLocation>
        <location evidence="2">Endomembrane system</location>
        <topology evidence="2">Multi-pass membrane protein</topology>
    </subcellularLocation>
    <subcellularLocation>
        <location evidence="7">Membrane</location>
        <topology evidence="7">Multi-pass membrane protein</topology>
    </subcellularLocation>
</comment>
<dbReference type="EMBL" id="KK915662">
    <property type="protein sequence ID" value="KDP21357.1"/>
    <property type="molecule type" value="Genomic_DNA"/>
</dbReference>
<evidence type="ECO:0000313" key="8">
    <source>
        <dbReference type="EMBL" id="KDP21357.1"/>
    </source>
</evidence>
<evidence type="ECO:0000256" key="5">
    <source>
        <dbReference type="ARBA" id="ARBA00022989"/>
    </source>
</evidence>
<evidence type="ECO:0000313" key="9">
    <source>
        <dbReference type="Proteomes" id="UP000027138"/>
    </source>
</evidence>
<comment type="function">
    <text evidence="1 7">May be involved in both secretory and endocytic intracellular trafficking in the endosomal/prevacuolar compartments.</text>
</comment>
<evidence type="ECO:0000256" key="1">
    <source>
        <dbReference type="ARBA" id="ARBA00002501"/>
    </source>
</evidence>
<evidence type="ECO:0000256" key="4">
    <source>
        <dbReference type="ARBA" id="ARBA00022692"/>
    </source>
</evidence>
<evidence type="ECO:0000256" key="3">
    <source>
        <dbReference type="ARBA" id="ARBA00006483"/>
    </source>
</evidence>
<keyword evidence="9" id="KW-1185">Reference proteome</keyword>
<evidence type="ECO:0000256" key="7">
    <source>
        <dbReference type="RuleBase" id="RU363107"/>
    </source>
</evidence>
<dbReference type="Proteomes" id="UP000027138">
    <property type="component" value="Unassembled WGS sequence"/>
</dbReference>
<protein>
    <recommendedName>
        <fullName evidence="7">PRA1 family protein</fullName>
    </recommendedName>
</protein>
<dbReference type="GO" id="GO:0016020">
    <property type="term" value="C:membrane"/>
    <property type="evidence" value="ECO:0007669"/>
    <property type="project" value="UniProtKB-SubCell"/>
</dbReference>
<feature type="transmembrane region" description="Helical" evidence="7">
    <location>
        <begin position="67"/>
        <end position="86"/>
    </location>
</feature>
<accession>A0A067JC27</accession>
<dbReference type="Pfam" id="PF03208">
    <property type="entry name" value="PRA1"/>
    <property type="match status" value="1"/>
</dbReference>
<dbReference type="PANTHER" id="PTHR19317">
    <property type="entry name" value="PRENYLATED RAB ACCEPTOR 1-RELATED"/>
    <property type="match status" value="1"/>
</dbReference>
<keyword evidence="5 7" id="KW-1133">Transmembrane helix</keyword>
<sequence>MSAPSRSPFGSPSSSTIPTTFNSRATVTTATTSFATRRPWRELIEFSSFTRPYSFGEATARTKRNLFYFRVNYTMIILFILFISLLWHPLSMIVFLIVFVAWFFLYFFRDQPIVIFHRTIDDRVVLGVLAVITIVALAFTHVWLNVLISILVGLAIVVLHAAIRGTEDLYLDEQDMGDGGLSSFVGSPRRTGYTRV</sequence>
<dbReference type="AlphaFoldDB" id="A0A067JC27"/>
<dbReference type="PANTHER" id="PTHR19317:SF84">
    <property type="entry name" value="PRA1 FAMILY PROTEIN"/>
    <property type="match status" value="1"/>
</dbReference>
<feature type="transmembrane region" description="Helical" evidence="7">
    <location>
        <begin position="146"/>
        <end position="163"/>
    </location>
</feature>
<feature type="transmembrane region" description="Helical" evidence="7">
    <location>
        <begin position="120"/>
        <end position="140"/>
    </location>
</feature>
<organism evidence="8 9">
    <name type="scientific">Jatropha curcas</name>
    <name type="common">Barbados nut</name>
    <dbReference type="NCBI Taxonomy" id="180498"/>
    <lineage>
        <taxon>Eukaryota</taxon>
        <taxon>Viridiplantae</taxon>
        <taxon>Streptophyta</taxon>
        <taxon>Embryophyta</taxon>
        <taxon>Tracheophyta</taxon>
        <taxon>Spermatophyta</taxon>
        <taxon>Magnoliopsida</taxon>
        <taxon>eudicotyledons</taxon>
        <taxon>Gunneridae</taxon>
        <taxon>Pentapetalae</taxon>
        <taxon>rosids</taxon>
        <taxon>fabids</taxon>
        <taxon>Malpighiales</taxon>
        <taxon>Euphorbiaceae</taxon>
        <taxon>Crotonoideae</taxon>
        <taxon>Jatropheae</taxon>
        <taxon>Jatropha</taxon>
    </lineage>
</organism>
<keyword evidence="4 7" id="KW-0812">Transmembrane</keyword>
<name>A0A067JC27_JATCU</name>
<evidence type="ECO:0000256" key="2">
    <source>
        <dbReference type="ARBA" id="ARBA00004127"/>
    </source>
</evidence>
<dbReference type="OrthoDB" id="63113at2759"/>
<feature type="transmembrane region" description="Helical" evidence="7">
    <location>
        <begin position="92"/>
        <end position="108"/>
    </location>
</feature>
<evidence type="ECO:0000256" key="6">
    <source>
        <dbReference type="ARBA" id="ARBA00023136"/>
    </source>
</evidence>
<dbReference type="KEGG" id="jcu:105649888"/>
<dbReference type="InterPro" id="IPR004895">
    <property type="entry name" value="Prenylated_rab_accept_PRA1"/>
</dbReference>
<keyword evidence="6 7" id="KW-0472">Membrane</keyword>
<dbReference type="GO" id="GO:0016192">
    <property type="term" value="P:vesicle-mediated transport"/>
    <property type="evidence" value="ECO:0007669"/>
    <property type="project" value="TreeGrafter"/>
</dbReference>
<keyword evidence="7" id="KW-0813">Transport</keyword>
<proteinExistence type="inferred from homology"/>